<dbReference type="Gene3D" id="3.20.20.100">
    <property type="entry name" value="NADP-dependent oxidoreductase domain"/>
    <property type="match status" value="1"/>
</dbReference>
<dbReference type="InterPro" id="IPR023210">
    <property type="entry name" value="NADP_OxRdtase_dom"/>
</dbReference>
<name>A0ABD2ZFA4_9GENT</name>
<reference evidence="2 3" key="1">
    <citation type="submission" date="2024-11" db="EMBL/GenBank/DDBJ databases">
        <title>A near-complete genome assembly of Cinchona calisaya.</title>
        <authorList>
            <person name="Lian D.C."/>
            <person name="Zhao X.W."/>
            <person name="Wei L."/>
        </authorList>
    </citation>
    <scope>NUCLEOTIDE SEQUENCE [LARGE SCALE GENOMIC DNA]</scope>
    <source>
        <tissue evidence="2">Nenye</tissue>
    </source>
</reference>
<comment type="caution">
    <text evidence="2">The sequence shown here is derived from an EMBL/GenBank/DDBJ whole genome shotgun (WGS) entry which is preliminary data.</text>
</comment>
<evidence type="ECO:0000313" key="2">
    <source>
        <dbReference type="EMBL" id="KAL3517511.1"/>
    </source>
</evidence>
<dbReference type="Pfam" id="PF00248">
    <property type="entry name" value="Aldo_ket_red"/>
    <property type="match status" value="1"/>
</dbReference>
<dbReference type="AlphaFoldDB" id="A0ABD2ZFA4"/>
<dbReference type="EMBL" id="JBJUIK010000009">
    <property type="protein sequence ID" value="KAL3517511.1"/>
    <property type="molecule type" value="Genomic_DNA"/>
</dbReference>
<evidence type="ECO:0000313" key="3">
    <source>
        <dbReference type="Proteomes" id="UP001630127"/>
    </source>
</evidence>
<keyword evidence="3" id="KW-1185">Reference proteome</keyword>
<protein>
    <recommendedName>
        <fullName evidence="1">NADP-dependent oxidoreductase domain-containing protein</fullName>
    </recommendedName>
</protein>
<dbReference type="PANTHER" id="PTHR43147">
    <property type="entry name" value="PROTEIN TAS"/>
    <property type="match status" value="1"/>
</dbReference>
<dbReference type="InterPro" id="IPR036812">
    <property type="entry name" value="NAD(P)_OxRdtase_dom_sf"/>
</dbReference>
<dbReference type="Proteomes" id="UP001630127">
    <property type="component" value="Unassembled WGS sequence"/>
</dbReference>
<dbReference type="SUPFAM" id="SSF51430">
    <property type="entry name" value="NAD(P)-linked oxidoreductase"/>
    <property type="match status" value="1"/>
</dbReference>
<sequence>MAVPMFNLTPDMTVSRLCLGTMTFGEQNTLPQSLQLLDKAFDAGINFYDSAEMYPVPQRAQTQGRSEEYFGRWIRDRKIPRERVVFATKVSGPSGQMSWIRNGPESLDACNITEAIDNSLLRVQTDYIDLYQIHWPDRYVPMFGETEYDPDRYISHISFDEQLDALGKAVDAGKIRYIGLSNETSYGVMKFLEIGQKEPCYPRIVSVQNSYNLLCRNFDFGMAECCHHERVSLLAYSPLAMGILSGKYFSNDKGPADARLNLFRGRYAEGESRYNLSRTNIKEATKLYIEIAEKYNVHPVSLAVAFVLRHPLVASAIFGATKLWQLQEVLNACSVNLSPDVIADINKVHSRFPNPCP</sequence>
<dbReference type="CDD" id="cd19094">
    <property type="entry name" value="AKR_Tas-like"/>
    <property type="match status" value="1"/>
</dbReference>
<organism evidence="2 3">
    <name type="scientific">Cinchona calisaya</name>
    <dbReference type="NCBI Taxonomy" id="153742"/>
    <lineage>
        <taxon>Eukaryota</taxon>
        <taxon>Viridiplantae</taxon>
        <taxon>Streptophyta</taxon>
        <taxon>Embryophyta</taxon>
        <taxon>Tracheophyta</taxon>
        <taxon>Spermatophyta</taxon>
        <taxon>Magnoliopsida</taxon>
        <taxon>eudicotyledons</taxon>
        <taxon>Gunneridae</taxon>
        <taxon>Pentapetalae</taxon>
        <taxon>asterids</taxon>
        <taxon>lamiids</taxon>
        <taxon>Gentianales</taxon>
        <taxon>Rubiaceae</taxon>
        <taxon>Cinchonoideae</taxon>
        <taxon>Cinchoneae</taxon>
        <taxon>Cinchona</taxon>
    </lineage>
</organism>
<gene>
    <name evidence="2" type="ORF">ACH5RR_020100</name>
</gene>
<accession>A0ABD2ZFA4</accession>
<evidence type="ECO:0000259" key="1">
    <source>
        <dbReference type="Pfam" id="PF00248"/>
    </source>
</evidence>
<proteinExistence type="predicted"/>
<dbReference type="PANTHER" id="PTHR43147:SF2">
    <property type="entry name" value="NADP-DEPENDENT OXIDOREDUCTASE DOMAIN-CONTAINING PROTEIN"/>
    <property type="match status" value="1"/>
</dbReference>
<feature type="domain" description="NADP-dependent oxidoreductase" evidence="1">
    <location>
        <begin position="16"/>
        <end position="348"/>
    </location>
</feature>